<dbReference type="EMBL" id="CAFBOR010000119">
    <property type="protein sequence ID" value="CAB4990348.1"/>
    <property type="molecule type" value="Genomic_DNA"/>
</dbReference>
<evidence type="ECO:0000256" key="1">
    <source>
        <dbReference type="SAM" id="MobiDB-lite"/>
    </source>
</evidence>
<sequence>MPKKCRRDGSETSCLPSGPDRVGEVGEVGEVADGVPVGDVTILVTGFGVAKCSSK</sequence>
<feature type="region of interest" description="Disordered" evidence="1">
    <location>
        <begin position="1"/>
        <end position="23"/>
    </location>
</feature>
<organism evidence="2">
    <name type="scientific">freshwater metagenome</name>
    <dbReference type="NCBI Taxonomy" id="449393"/>
    <lineage>
        <taxon>unclassified sequences</taxon>
        <taxon>metagenomes</taxon>
        <taxon>ecological metagenomes</taxon>
    </lineage>
</organism>
<proteinExistence type="predicted"/>
<evidence type="ECO:0000313" key="2">
    <source>
        <dbReference type="EMBL" id="CAB4990348.1"/>
    </source>
</evidence>
<reference evidence="2" key="1">
    <citation type="submission" date="2020-05" db="EMBL/GenBank/DDBJ databases">
        <authorList>
            <person name="Chiriac C."/>
            <person name="Salcher M."/>
            <person name="Ghai R."/>
            <person name="Kavagutti S V."/>
        </authorList>
    </citation>
    <scope>NUCLEOTIDE SEQUENCE</scope>
</reference>
<dbReference type="AlphaFoldDB" id="A0A6J7NCY8"/>
<gene>
    <name evidence="2" type="ORF">UFOPK3974_00897</name>
</gene>
<accession>A0A6J7NCY8</accession>
<protein>
    <submittedName>
        <fullName evidence="2">Unannotated protein</fullName>
    </submittedName>
</protein>
<name>A0A6J7NCY8_9ZZZZ</name>